<dbReference type="InterPro" id="IPR000868">
    <property type="entry name" value="Isochorismatase-like_dom"/>
</dbReference>
<dbReference type="Proteomes" id="UP001500393">
    <property type="component" value="Unassembled WGS sequence"/>
</dbReference>
<evidence type="ECO:0000256" key="1">
    <source>
        <dbReference type="ARBA" id="ARBA00022801"/>
    </source>
</evidence>
<accession>A0ABP4QB68</accession>
<name>A0ABP4QB68_9ACTN</name>
<reference evidence="4" key="1">
    <citation type="journal article" date="2019" name="Int. J. Syst. Evol. Microbiol.">
        <title>The Global Catalogue of Microorganisms (GCM) 10K type strain sequencing project: providing services to taxonomists for standard genome sequencing and annotation.</title>
        <authorList>
            <consortium name="The Broad Institute Genomics Platform"/>
            <consortium name="The Broad Institute Genome Sequencing Center for Infectious Disease"/>
            <person name="Wu L."/>
            <person name="Ma J."/>
        </authorList>
    </citation>
    <scope>NUCLEOTIDE SEQUENCE [LARGE SCALE GENOMIC DNA]</scope>
    <source>
        <strain evidence="4">JCM 14969</strain>
    </source>
</reference>
<evidence type="ECO:0000313" key="4">
    <source>
        <dbReference type="Proteomes" id="UP001500393"/>
    </source>
</evidence>
<gene>
    <name evidence="3" type="ORF">GCM10009789_69890</name>
</gene>
<dbReference type="PANTHER" id="PTHR43540:SF1">
    <property type="entry name" value="ISOCHORISMATASE HYDROLASE"/>
    <property type="match status" value="1"/>
</dbReference>
<sequence length="175" mass="17973">MIDVQLGSLEAVPEADRLVDRVAVLLGKARAAGALVVHVQNDGAAGLADAPGTPGWELRLPVEDGEPVIRKSQDDAFAGTPLTELLADRGVGSLAICGLMSEMCVSATARTALARDFRVVLPHDAHTTTGVPAVPGVAEAVPASVVSRVAEWALGDQLEVVAHADEVQFTAPDAG</sequence>
<keyword evidence="1" id="KW-0378">Hydrolase</keyword>
<dbReference type="SUPFAM" id="SSF52499">
    <property type="entry name" value="Isochorismatase-like hydrolases"/>
    <property type="match status" value="1"/>
</dbReference>
<feature type="domain" description="Isochorismatase-like" evidence="2">
    <location>
        <begin position="1"/>
        <end position="129"/>
    </location>
</feature>
<dbReference type="Pfam" id="PF00857">
    <property type="entry name" value="Isochorismatase"/>
    <property type="match status" value="1"/>
</dbReference>
<evidence type="ECO:0000259" key="2">
    <source>
        <dbReference type="Pfam" id="PF00857"/>
    </source>
</evidence>
<dbReference type="Gene3D" id="3.40.50.850">
    <property type="entry name" value="Isochorismatase-like"/>
    <property type="match status" value="1"/>
</dbReference>
<dbReference type="InterPro" id="IPR050272">
    <property type="entry name" value="Isochorismatase-like_hydrls"/>
</dbReference>
<evidence type="ECO:0000313" key="3">
    <source>
        <dbReference type="EMBL" id="GAA1605843.1"/>
    </source>
</evidence>
<keyword evidence="4" id="KW-1185">Reference proteome</keyword>
<proteinExistence type="predicted"/>
<dbReference type="PANTHER" id="PTHR43540">
    <property type="entry name" value="PEROXYUREIDOACRYLATE/UREIDOACRYLATE AMIDOHYDROLASE-RELATED"/>
    <property type="match status" value="1"/>
</dbReference>
<comment type="caution">
    <text evidence="3">The sequence shown here is derived from an EMBL/GenBank/DDBJ whole genome shotgun (WGS) entry which is preliminary data.</text>
</comment>
<dbReference type="EMBL" id="BAAAOS010000055">
    <property type="protein sequence ID" value="GAA1605843.1"/>
    <property type="molecule type" value="Genomic_DNA"/>
</dbReference>
<organism evidence="3 4">
    <name type="scientific">Kribbella sancticallisti</name>
    <dbReference type="NCBI Taxonomy" id="460087"/>
    <lineage>
        <taxon>Bacteria</taxon>
        <taxon>Bacillati</taxon>
        <taxon>Actinomycetota</taxon>
        <taxon>Actinomycetes</taxon>
        <taxon>Propionibacteriales</taxon>
        <taxon>Kribbellaceae</taxon>
        <taxon>Kribbella</taxon>
    </lineage>
</organism>
<dbReference type="InterPro" id="IPR036380">
    <property type="entry name" value="Isochorismatase-like_sf"/>
</dbReference>
<protein>
    <recommendedName>
        <fullName evidence="2">Isochorismatase-like domain-containing protein</fullName>
    </recommendedName>
</protein>